<evidence type="ECO:0000256" key="24">
    <source>
        <dbReference type="PIRSR" id="PIRSR607754-2"/>
    </source>
</evidence>
<evidence type="ECO:0000256" key="11">
    <source>
        <dbReference type="ARBA" id="ARBA00022968"/>
    </source>
</evidence>
<gene>
    <name evidence="27" type="ORF">OXX778_LOCUS82</name>
</gene>
<reference evidence="27" key="1">
    <citation type="submission" date="2021-02" db="EMBL/GenBank/DDBJ databases">
        <authorList>
            <person name="Nowell W R."/>
        </authorList>
    </citation>
    <scope>NUCLEOTIDE SEQUENCE</scope>
    <source>
        <strain evidence="27">Ploen Becks lab</strain>
    </source>
</reference>
<comment type="catalytic activity">
    <reaction evidence="22">
        <text>an N(4)-{beta-D-GlcNAc-(1-&gt;2)-alpha-D-Man-(1-&gt;3)-[alpha-D-Man-(1-&gt;6)]-beta-D-Man-(1-&gt;4)-beta-D-GlcNAc-(1-&gt;4)-beta-D-GlcNAc}-L-asparaginyl-[protein] + UDP-N-acetyl-alpha-D-glucosamine = N(4)-{beta-D-GlcNAc-(1-&gt;2)-alpha-D-Man-(1-&gt;3)-[beta-D-GlcNAc-(1-&gt;2)-alpha-D-Man-(1-&gt;6)]-beta-D-Man-(1-&gt;4)-beta-D-GlcNAc-(1-&gt;4)-beta-D-GlcNAc}-L-asparaginyl-[protein] + UDP + H(+)</text>
        <dbReference type="Rhea" id="RHEA:12941"/>
        <dbReference type="Rhea" id="RHEA-COMP:13526"/>
        <dbReference type="Rhea" id="RHEA-COMP:14369"/>
        <dbReference type="ChEBI" id="CHEBI:15378"/>
        <dbReference type="ChEBI" id="CHEBI:57705"/>
        <dbReference type="ChEBI" id="CHEBI:58223"/>
        <dbReference type="ChEBI" id="CHEBI:60615"/>
        <dbReference type="ChEBI" id="CHEBI:60651"/>
        <dbReference type="EC" id="2.4.1.143"/>
    </reaction>
</comment>
<evidence type="ECO:0000256" key="10">
    <source>
        <dbReference type="ARBA" id="ARBA00022723"/>
    </source>
</evidence>
<accession>A0A813M2N1</accession>
<evidence type="ECO:0000256" key="4">
    <source>
        <dbReference type="ARBA" id="ARBA00011011"/>
    </source>
</evidence>
<evidence type="ECO:0000256" key="15">
    <source>
        <dbReference type="ARBA" id="ARBA00023157"/>
    </source>
</evidence>
<comment type="similarity">
    <text evidence="4">Belongs to the glycosyltransferase 16 (GT16) protein family.</text>
</comment>
<evidence type="ECO:0000256" key="12">
    <source>
        <dbReference type="ARBA" id="ARBA00022989"/>
    </source>
</evidence>
<evidence type="ECO:0000256" key="2">
    <source>
        <dbReference type="ARBA" id="ARBA00004323"/>
    </source>
</evidence>
<keyword evidence="28" id="KW-1185">Reference proteome</keyword>
<evidence type="ECO:0000256" key="7">
    <source>
        <dbReference type="ARBA" id="ARBA00022676"/>
    </source>
</evidence>
<keyword evidence="15 25" id="KW-1015">Disulfide bond</keyword>
<dbReference type="GO" id="GO:0046872">
    <property type="term" value="F:metal ion binding"/>
    <property type="evidence" value="ECO:0007669"/>
    <property type="project" value="UniProtKB-KW"/>
</dbReference>
<evidence type="ECO:0000256" key="1">
    <source>
        <dbReference type="ARBA" id="ARBA00001936"/>
    </source>
</evidence>
<dbReference type="GO" id="GO:0009312">
    <property type="term" value="P:oligosaccharide biosynthetic process"/>
    <property type="evidence" value="ECO:0007669"/>
    <property type="project" value="InterPro"/>
</dbReference>
<feature type="binding site" evidence="23">
    <location>
        <position position="153"/>
    </location>
    <ligand>
        <name>substrate</name>
    </ligand>
</feature>
<evidence type="ECO:0000313" key="28">
    <source>
        <dbReference type="Proteomes" id="UP000663879"/>
    </source>
</evidence>
<feature type="binding site" evidence="24">
    <location>
        <position position="373"/>
    </location>
    <ligand>
        <name>Mn(2+)</name>
        <dbReference type="ChEBI" id="CHEBI:29035"/>
    </ligand>
</feature>
<dbReference type="Pfam" id="PF05060">
    <property type="entry name" value="MGAT2"/>
    <property type="match status" value="1"/>
</dbReference>
<evidence type="ECO:0000256" key="6">
    <source>
        <dbReference type="ARBA" id="ARBA00014817"/>
    </source>
</evidence>
<dbReference type="UniPathway" id="UPA00378"/>
<comment type="caution">
    <text evidence="27">The sequence shown here is derived from an EMBL/GenBank/DDBJ whole genome shotgun (WGS) entry which is preliminary data.</text>
</comment>
<dbReference type="GO" id="GO:0008455">
    <property type="term" value="F:alpha-1,6-mannosylglycoprotein 2-beta-N-acetylglucosaminyltransferase activity"/>
    <property type="evidence" value="ECO:0007669"/>
    <property type="project" value="UniProtKB-EC"/>
</dbReference>
<dbReference type="SUPFAM" id="SSF53448">
    <property type="entry name" value="Nucleotide-diphospho-sugar transferases"/>
    <property type="match status" value="1"/>
</dbReference>
<dbReference type="GO" id="GO:0005795">
    <property type="term" value="C:Golgi stack"/>
    <property type="evidence" value="ECO:0007669"/>
    <property type="project" value="InterPro"/>
</dbReference>
<feature type="transmembrane region" description="Helical" evidence="26">
    <location>
        <begin position="12"/>
        <end position="31"/>
    </location>
</feature>
<proteinExistence type="inferred from homology"/>
<dbReference type="GO" id="GO:0006487">
    <property type="term" value="P:protein N-linked glycosylation"/>
    <property type="evidence" value="ECO:0007669"/>
    <property type="project" value="TreeGrafter"/>
</dbReference>
<evidence type="ECO:0000256" key="17">
    <source>
        <dbReference type="ARBA" id="ARBA00023211"/>
    </source>
</evidence>
<evidence type="ECO:0000256" key="19">
    <source>
        <dbReference type="ARBA" id="ARBA00031203"/>
    </source>
</evidence>
<evidence type="ECO:0000256" key="8">
    <source>
        <dbReference type="ARBA" id="ARBA00022679"/>
    </source>
</evidence>
<dbReference type="GO" id="GO:0000139">
    <property type="term" value="C:Golgi membrane"/>
    <property type="evidence" value="ECO:0007669"/>
    <property type="project" value="UniProtKB-SubCell"/>
</dbReference>
<feature type="binding site" evidence="24">
    <location>
        <position position="261"/>
    </location>
    <ligand>
        <name>Mn(2+)</name>
        <dbReference type="ChEBI" id="CHEBI:29035"/>
    </ligand>
</feature>
<dbReference type="InterPro" id="IPR007754">
    <property type="entry name" value="GlcNAc_II"/>
</dbReference>
<keyword evidence="17 24" id="KW-0464">Manganese</keyword>
<dbReference type="Gene3D" id="3.90.550.10">
    <property type="entry name" value="Spore Coat Polysaccharide Biosynthesis Protein SpsA, Chain A"/>
    <property type="match status" value="1"/>
</dbReference>
<sequence>MKFFILKRRRQRCKHLFFSVIIVIFTCYLYLPNLLIGEGVVKHTSVHHRNLTKHVIIKNSFIQSQLSDIISAKNYESTINNYHFIENILQEDHLNDKLKKVSSKSDKKYVYIFRKFFVIVIQVHSRLNYLRELIKSLKEVKYIEQALVIFSHDIYDEEMNQLVKSIDFCATLQIFYPFSLQLYSNKFPGDDPNDCPRAITKEKAKQLKCNNADHPDTFGHYRESKIVQIKHHWFWKLNYIFDKLSLTSRMENLHVLLLEEDHYLFQDSIHIIHQLTDKILSDVDVVSLGYFKGKLQLFDKKEIHLWSKGYWWASSNNIGILVSRKFFEQIKNCSKMFCEYDDYNWDWSLQQVIQKCFKDVVVSLYPTFSRVAHLGECGTHFKSKACDPKVKLGEMKKKYEESKSNFFPRDLNFSGKIFGMRKIKKSNGGWSDPRDHELCKSFVLK</sequence>
<name>A0A813M2N1_9BILA</name>
<protein>
    <recommendedName>
        <fullName evidence="6">Alpha-1,6-mannosyl-glycoprotein 2-beta-N-acetylglucosaminyltransferase</fullName>
        <ecNumber evidence="5">2.4.1.143</ecNumber>
    </recommendedName>
    <alternativeName>
        <fullName evidence="21">Beta-1,2-N-acetylglucosaminyltransferase II</fullName>
    </alternativeName>
    <alternativeName>
        <fullName evidence="20">GlcNAc-T II</fullName>
    </alternativeName>
    <alternativeName>
        <fullName evidence="19">Mannoside acetylglucosaminyltransferase 2</fullName>
    </alternativeName>
    <alternativeName>
        <fullName evidence="18">N-glycosyl-oligosaccharide-glycoprotein N-acetylglucosaminyltransferase II</fullName>
    </alternativeName>
</protein>
<evidence type="ECO:0000256" key="3">
    <source>
        <dbReference type="ARBA" id="ARBA00004922"/>
    </source>
</evidence>
<evidence type="ECO:0000256" key="22">
    <source>
        <dbReference type="ARBA" id="ARBA00093257"/>
    </source>
</evidence>
<feature type="binding site" evidence="23">
    <location>
        <begin position="228"/>
        <end position="232"/>
    </location>
    <ligand>
        <name>substrate</name>
    </ligand>
</feature>
<evidence type="ECO:0000256" key="14">
    <source>
        <dbReference type="ARBA" id="ARBA00023136"/>
    </source>
</evidence>
<comment type="cofactor">
    <cofactor evidence="1 24">
        <name>Mn(2+)</name>
        <dbReference type="ChEBI" id="CHEBI:29035"/>
    </cofactor>
</comment>
<evidence type="ECO:0000256" key="9">
    <source>
        <dbReference type="ARBA" id="ARBA00022692"/>
    </source>
</evidence>
<feature type="binding site" evidence="23">
    <location>
        <begin position="122"/>
        <end position="126"/>
    </location>
    <ligand>
        <name>substrate</name>
    </ligand>
</feature>
<keyword evidence="16" id="KW-0325">Glycoprotein</keyword>
<evidence type="ECO:0000313" key="27">
    <source>
        <dbReference type="EMBL" id="CAF0703814.1"/>
    </source>
</evidence>
<keyword evidence="11" id="KW-0735">Signal-anchor</keyword>
<evidence type="ECO:0000256" key="18">
    <source>
        <dbReference type="ARBA" id="ARBA00029663"/>
    </source>
</evidence>
<dbReference type="InterPro" id="IPR029044">
    <property type="entry name" value="Nucleotide-diphossugar_trans"/>
</dbReference>
<evidence type="ECO:0000256" key="13">
    <source>
        <dbReference type="ARBA" id="ARBA00023034"/>
    </source>
</evidence>
<feature type="disulfide bond" evidence="25">
    <location>
        <begin position="333"/>
        <end position="356"/>
    </location>
</feature>
<dbReference type="PANTHER" id="PTHR12871">
    <property type="entry name" value="BETA-1,2-N-ACETYLGLUCOSAMINYLTRANSFERASE II"/>
    <property type="match status" value="1"/>
</dbReference>
<comment type="pathway">
    <text evidence="3">Protein modification; protein glycosylation.</text>
</comment>
<dbReference type="OrthoDB" id="6019616at2759"/>
<dbReference type="EC" id="2.4.1.143" evidence="5"/>
<dbReference type="EMBL" id="CAJNOC010000004">
    <property type="protein sequence ID" value="CAF0703814.1"/>
    <property type="molecule type" value="Genomic_DNA"/>
</dbReference>
<keyword evidence="12 26" id="KW-1133">Transmembrane helix</keyword>
<evidence type="ECO:0000256" key="5">
    <source>
        <dbReference type="ARBA" id="ARBA00012613"/>
    </source>
</evidence>
<feature type="disulfide bond" evidence="25">
    <location>
        <begin position="338"/>
        <end position="439"/>
    </location>
</feature>
<dbReference type="PANTHER" id="PTHR12871:SF0">
    <property type="entry name" value="ALPHA-1,6-MANNOSYL-GLYCOPROTEIN 2-BETA-N-ACETYLGLUCOSAMINYLTRANSFERASE"/>
    <property type="match status" value="1"/>
</dbReference>
<evidence type="ECO:0000256" key="21">
    <source>
        <dbReference type="ARBA" id="ARBA00032915"/>
    </source>
</evidence>
<evidence type="ECO:0000256" key="23">
    <source>
        <dbReference type="PIRSR" id="PIRSR607754-1"/>
    </source>
</evidence>
<comment type="subcellular location">
    <subcellularLocation>
        <location evidence="2">Golgi apparatus membrane</location>
        <topology evidence="2">Single-pass type II membrane protein</topology>
    </subcellularLocation>
</comment>
<feature type="disulfide bond" evidence="25">
    <location>
        <begin position="377"/>
        <end position="386"/>
    </location>
</feature>
<keyword evidence="8" id="KW-0808">Transferase</keyword>
<keyword evidence="10 24" id="KW-0479">Metal-binding</keyword>
<keyword evidence="9 26" id="KW-0812">Transmembrane</keyword>
<dbReference type="AlphaFoldDB" id="A0A813M2N1"/>
<evidence type="ECO:0000256" key="25">
    <source>
        <dbReference type="PIRSR" id="PIRSR607754-3"/>
    </source>
</evidence>
<evidence type="ECO:0000256" key="26">
    <source>
        <dbReference type="SAM" id="Phobius"/>
    </source>
</evidence>
<dbReference type="Proteomes" id="UP000663879">
    <property type="component" value="Unassembled WGS sequence"/>
</dbReference>
<evidence type="ECO:0000256" key="16">
    <source>
        <dbReference type="ARBA" id="ARBA00023180"/>
    </source>
</evidence>
<evidence type="ECO:0000256" key="20">
    <source>
        <dbReference type="ARBA" id="ARBA00032552"/>
    </source>
</evidence>
<feature type="disulfide bond" evidence="25">
    <location>
        <begin position="195"/>
        <end position="209"/>
    </location>
</feature>
<keyword evidence="14 26" id="KW-0472">Membrane</keyword>
<keyword evidence="13" id="KW-0333">Golgi apparatus</keyword>
<organism evidence="27 28">
    <name type="scientific">Brachionus calyciflorus</name>
    <dbReference type="NCBI Taxonomy" id="104777"/>
    <lineage>
        <taxon>Eukaryota</taxon>
        <taxon>Metazoa</taxon>
        <taxon>Spiralia</taxon>
        <taxon>Gnathifera</taxon>
        <taxon>Rotifera</taxon>
        <taxon>Eurotatoria</taxon>
        <taxon>Monogononta</taxon>
        <taxon>Pseudotrocha</taxon>
        <taxon>Ploima</taxon>
        <taxon>Brachionidae</taxon>
        <taxon>Brachionus</taxon>
    </lineage>
</organism>
<keyword evidence="7" id="KW-0328">Glycosyltransferase</keyword>